<feature type="compositionally biased region" description="Gly residues" evidence="1">
    <location>
        <begin position="26"/>
        <end position="38"/>
    </location>
</feature>
<feature type="signal peptide" evidence="2">
    <location>
        <begin position="1"/>
        <end position="18"/>
    </location>
</feature>
<dbReference type="RefSeq" id="WP_167112849.1">
    <property type="nucleotide sequence ID" value="NZ_JAANOU010000001.1"/>
</dbReference>
<accession>A0ABX0SUF0</accession>
<protein>
    <recommendedName>
        <fullName evidence="5">Lipoprotein</fullName>
    </recommendedName>
</protein>
<evidence type="ECO:0000313" key="3">
    <source>
        <dbReference type="EMBL" id="NIH79567.1"/>
    </source>
</evidence>
<evidence type="ECO:0000256" key="2">
    <source>
        <dbReference type="SAM" id="SignalP"/>
    </source>
</evidence>
<reference evidence="3 4" key="1">
    <citation type="submission" date="2020-03" db="EMBL/GenBank/DDBJ databases">
        <title>Sequencing the genomes of 1000 actinobacteria strains.</title>
        <authorList>
            <person name="Klenk H.-P."/>
        </authorList>
    </citation>
    <scope>NUCLEOTIDE SEQUENCE [LARGE SCALE GENOMIC DNA]</scope>
    <source>
        <strain evidence="3 4">DSM 45668</strain>
    </source>
</reference>
<feature type="compositionally biased region" description="Low complexity" evidence="1">
    <location>
        <begin position="39"/>
        <end position="54"/>
    </location>
</feature>
<organism evidence="3 4">
    <name type="scientific">Amycolatopsis viridis</name>
    <dbReference type="NCBI Taxonomy" id="185678"/>
    <lineage>
        <taxon>Bacteria</taxon>
        <taxon>Bacillati</taxon>
        <taxon>Actinomycetota</taxon>
        <taxon>Actinomycetes</taxon>
        <taxon>Pseudonocardiales</taxon>
        <taxon>Pseudonocardiaceae</taxon>
        <taxon>Amycolatopsis</taxon>
    </lineage>
</organism>
<evidence type="ECO:0008006" key="5">
    <source>
        <dbReference type="Google" id="ProtNLM"/>
    </source>
</evidence>
<keyword evidence="2" id="KW-0732">Signal</keyword>
<feature type="chain" id="PRO_5047189869" description="Lipoprotein" evidence="2">
    <location>
        <begin position="19"/>
        <end position="171"/>
    </location>
</feature>
<dbReference type="EMBL" id="JAANOU010000001">
    <property type="protein sequence ID" value="NIH79567.1"/>
    <property type="molecule type" value="Genomic_DNA"/>
</dbReference>
<gene>
    <name evidence="3" type="ORF">FHX46_002097</name>
</gene>
<evidence type="ECO:0000256" key="1">
    <source>
        <dbReference type="SAM" id="MobiDB-lite"/>
    </source>
</evidence>
<dbReference type="Proteomes" id="UP000754495">
    <property type="component" value="Unassembled WGS sequence"/>
</dbReference>
<sequence>MRWRATTCGLGLVLLVAAACGGQTGTGGPAGSPPGGGATSTAPVAPSAPATRVPPALPGGPREMQPPAGVTPVPAGRVDASALPADFPREVYVSADGRQLFVRAEEGGCGRAAAELTGQDAQRVVVTLVESKSNLAGQMCTMDLRYPVVSVTLSAPLNERTVVLKSAKRGY</sequence>
<name>A0ABX0SUF0_9PSEU</name>
<keyword evidence="4" id="KW-1185">Reference proteome</keyword>
<proteinExistence type="predicted"/>
<dbReference type="PROSITE" id="PS51257">
    <property type="entry name" value="PROKAR_LIPOPROTEIN"/>
    <property type="match status" value="1"/>
</dbReference>
<evidence type="ECO:0000313" key="4">
    <source>
        <dbReference type="Proteomes" id="UP000754495"/>
    </source>
</evidence>
<comment type="caution">
    <text evidence="3">The sequence shown here is derived from an EMBL/GenBank/DDBJ whole genome shotgun (WGS) entry which is preliminary data.</text>
</comment>
<feature type="region of interest" description="Disordered" evidence="1">
    <location>
        <begin position="26"/>
        <end position="69"/>
    </location>
</feature>